<evidence type="ECO:0000313" key="3">
    <source>
        <dbReference type="Proteomes" id="UP000191056"/>
    </source>
</evidence>
<name>A0A1V4I7F7_9CLOT</name>
<keyword evidence="1" id="KW-0812">Transmembrane</keyword>
<keyword evidence="3" id="KW-1185">Reference proteome</keyword>
<evidence type="ECO:0000313" key="2">
    <source>
        <dbReference type="EMBL" id="OPJ55487.1"/>
    </source>
</evidence>
<reference evidence="2 3" key="1">
    <citation type="submission" date="2017-03" db="EMBL/GenBank/DDBJ databases">
        <title>Genome sequence of Clostridium chromiireducens DSM 23318.</title>
        <authorList>
            <person name="Poehlein A."/>
            <person name="Daniel R."/>
        </authorList>
    </citation>
    <scope>NUCLEOTIDE SEQUENCE [LARGE SCALE GENOMIC DNA]</scope>
    <source>
        <strain evidence="2 3">DSM 23318</strain>
    </source>
</reference>
<evidence type="ECO:0000256" key="1">
    <source>
        <dbReference type="SAM" id="Phobius"/>
    </source>
</evidence>
<keyword evidence="1" id="KW-1133">Transmembrane helix</keyword>
<protein>
    <submittedName>
        <fullName evidence="2">Uncharacterized protein</fullName>
    </submittedName>
</protein>
<accession>A0A1V4I7F7</accession>
<comment type="caution">
    <text evidence="2">The sequence shown here is derived from an EMBL/GenBank/DDBJ whole genome shotgun (WGS) entry which is preliminary data.</text>
</comment>
<feature type="transmembrane region" description="Helical" evidence="1">
    <location>
        <begin position="25"/>
        <end position="46"/>
    </location>
</feature>
<dbReference type="Proteomes" id="UP000191056">
    <property type="component" value="Unassembled WGS sequence"/>
</dbReference>
<sequence length="97" mass="10482">MVLKGKSAISERKLFTNVLYTSSEIIIIFGLSFSTMLINCLTLSFFIATEGGLLGLTINKAFILVSFSLFNSDSGYCQVCVPSLVNSVALICTISKL</sequence>
<dbReference type="EMBL" id="MZGT01000124">
    <property type="protein sequence ID" value="OPJ55487.1"/>
    <property type="molecule type" value="Genomic_DNA"/>
</dbReference>
<dbReference type="AlphaFoldDB" id="A0A1V4I7F7"/>
<organism evidence="2 3">
    <name type="scientific">Clostridium chromiireducens</name>
    <dbReference type="NCBI Taxonomy" id="225345"/>
    <lineage>
        <taxon>Bacteria</taxon>
        <taxon>Bacillati</taxon>
        <taxon>Bacillota</taxon>
        <taxon>Clostridia</taxon>
        <taxon>Eubacteriales</taxon>
        <taxon>Clostridiaceae</taxon>
        <taxon>Clostridium</taxon>
    </lineage>
</organism>
<proteinExistence type="predicted"/>
<gene>
    <name evidence="2" type="ORF">CLCHR_46740</name>
</gene>
<keyword evidence="1" id="KW-0472">Membrane</keyword>